<keyword evidence="2" id="KW-1185">Reference proteome</keyword>
<evidence type="ECO:0000313" key="2">
    <source>
        <dbReference type="Proteomes" id="UP000307720"/>
    </source>
</evidence>
<comment type="caution">
    <text evidence="1">The sequence shown here is derived from an EMBL/GenBank/DDBJ whole genome shotgun (WGS) entry which is preliminary data.</text>
</comment>
<dbReference type="Proteomes" id="UP000307720">
    <property type="component" value="Unassembled WGS sequence"/>
</dbReference>
<proteinExistence type="predicted"/>
<reference evidence="1" key="1">
    <citation type="submission" date="2019-04" db="EMBL/GenBank/DDBJ databases">
        <title>Microbes associate with the intestines of laboratory mice.</title>
        <authorList>
            <person name="Navarre W."/>
            <person name="Wong E."/>
            <person name="Huang K."/>
            <person name="Tropini C."/>
            <person name="Ng K."/>
            <person name="Yu B."/>
        </authorList>
    </citation>
    <scope>NUCLEOTIDE SEQUENCE</scope>
    <source>
        <strain evidence="1">NM72_1-8</strain>
    </source>
</reference>
<dbReference type="EMBL" id="SRZB01000070">
    <property type="protein sequence ID" value="TGX96308.1"/>
    <property type="molecule type" value="Genomic_DNA"/>
</dbReference>
<accession>A0AC61QVA8</accession>
<organism evidence="1 2">
    <name type="scientific">Hominisplanchenecus murintestinalis</name>
    <dbReference type="NCBI Taxonomy" id="2941517"/>
    <lineage>
        <taxon>Bacteria</taxon>
        <taxon>Bacillati</taxon>
        <taxon>Bacillota</taxon>
        <taxon>Clostridia</taxon>
        <taxon>Lachnospirales</taxon>
        <taxon>Lachnospiraceae</taxon>
        <taxon>Hominisplanchenecus</taxon>
    </lineage>
</organism>
<gene>
    <name evidence="1" type="ORF">E5357_16655</name>
</gene>
<evidence type="ECO:0000313" key="1">
    <source>
        <dbReference type="EMBL" id="TGX96308.1"/>
    </source>
</evidence>
<name>A0AC61QVA8_9FIRM</name>
<sequence>MKPLKAKVSITIDHNIVGELKDLADEDDRSLSQYINMMILGSKP</sequence>
<protein>
    <submittedName>
        <fullName evidence="1">Toxin-antitoxin system protein</fullName>
    </submittedName>
</protein>